<protein>
    <recommendedName>
        <fullName evidence="2">C-type cytochrome biogenesis protein CcmI</fullName>
    </recommendedName>
</protein>
<evidence type="ECO:0000313" key="1">
    <source>
        <dbReference type="EMBL" id="HEG90651.1"/>
    </source>
</evidence>
<dbReference type="EMBL" id="DSIY01000100">
    <property type="protein sequence ID" value="HEG90651.1"/>
    <property type="molecule type" value="Genomic_DNA"/>
</dbReference>
<accession>A0A831TF70</accession>
<proteinExistence type="predicted"/>
<evidence type="ECO:0008006" key="2">
    <source>
        <dbReference type="Google" id="ProtNLM"/>
    </source>
</evidence>
<organism evidence="1">
    <name type="scientific">Thermorudis peleae</name>
    <dbReference type="NCBI Taxonomy" id="1382356"/>
    <lineage>
        <taxon>Bacteria</taxon>
        <taxon>Pseudomonadati</taxon>
        <taxon>Thermomicrobiota</taxon>
        <taxon>Thermomicrobia</taxon>
        <taxon>Thermomicrobia incertae sedis</taxon>
        <taxon>Thermorudis</taxon>
    </lineage>
</organism>
<dbReference type="AlphaFoldDB" id="A0A831TF70"/>
<name>A0A831TF70_9BACT</name>
<reference evidence="1" key="1">
    <citation type="journal article" date="2020" name="mSystems">
        <title>Genome- and Community-Level Interaction Insights into Carbon Utilization and Element Cycling Functions of Hydrothermarchaeota in Hydrothermal Sediment.</title>
        <authorList>
            <person name="Zhou Z."/>
            <person name="Liu Y."/>
            <person name="Xu W."/>
            <person name="Pan J."/>
            <person name="Luo Z.H."/>
            <person name="Li M."/>
        </authorList>
    </citation>
    <scope>NUCLEOTIDE SEQUENCE [LARGE SCALE GENOMIC DNA]</scope>
    <source>
        <strain evidence="1">SpSt-210</strain>
    </source>
</reference>
<sequence length="124" mass="13872">MIASYLVLALLALVVFALVLQPLLAARRRRDTSGIPAVFLDLLAQRDALLQALRDLQIDRETGKLSEEDYQMARLVFLREAAVVLSQLEALEEQLDLEVEHEIAHLRELAREVRPLPGSVSTSS</sequence>
<comment type="caution">
    <text evidence="1">The sequence shown here is derived from an EMBL/GenBank/DDBJ whole genome shotgun (WGS) entry which is preliminary data.</text>
</comment>
<gene>
    <name evidence="1" type="ORF">ENP34_04295</name>
</gene>